<dbReference type="FunFam" id="1.10.287.4070:FF:000001">
    <property type="entry name" value="Probable Nucleolar protein 58"/>
    <property type="match status" value="1"/>
</dbReference>
<feature type="compositionally biased region" description="Basic and acidic residues" evidence="9">
    <location>
        <begin position="505"/>
        <end position="515"/>
    </location>
</feature>
<evidence type="ECO:0000256" key="9">
    <source>
        <dbReference type="SAM" id="MobiDB-lite"/>
    </source>
</evidence>
<comment type="similarity">
    <text evidence="2">Belongs to the NOP5/NOP56 family.</text>
</comment>
<evidence type="ECO:0000256" key="8">
    <source>
        <dbReference type="ARBA" id="ARBA00024837"/>
    </source>
</evidence>
<keyword evidence="7" id="KW-0687">Ribonucleoprotein</keyword>
<dbReference type="PANTHER" id="PTHR10894:SF1">
    <property type="entry name" value="NUCLEOLAR PROTEIN 58"/>
    <property type="match status" value="1"/>
</dbReference>
<dbReference type="InterPro" id="IPR012976">
    <property type="entry name" value="NOSIC"/>
</dbReference>
<protein>
    <recommendedName>
        <fullName evidence="3">Nucleolar protein 58</fullName>
    </recommendedName>
</protein>
<comment type="function">
    <text evidence="8">Required for pre-18S rRNA processing. May bind microtubules.</text>
</comment>
<keyword evidence="4" id="KW-0690">Ribosome biogenesis</keyword>
<comment type="caution">
    <text evidence="11">The sequence shown here is derived from an EMBL/GenBank/DDBJ whole genome shotgun (WGS) entry which is preliminary data.</text>
</comment>
<dbReference type="FunFam" id="1.10.246.90:FF:000003">
    <property type="entry name" value="Nucleolar protein 58"/>
    <property type="match status" value="1"/>
</dbReference>
<keyword evidence="12" id="KW-1185">Reference proteome</keyword>
<evidence type="ECO:0000256" key="6">
    <source>
        <dbReference type="ARBA" id="ARBA00023242"/>
    </source>
</evidence>
<dbReference type="SMART" id="SM00931">
    <property type="entry name" value="NOSIC"/>
    <property type="match status" value="1"/>
</dbReference>
<evidence type="ECO:0000256" key="7">
    <source>
        <dbReference type="ARBA" id="ARBA00023274"/>
    </source>
</evidence>
<evidence type="ECO:0000313" key="12">
    <source>
        <dbReference type="Proteomes" id="UP000215289"/>
    </source>
</evidence>
<dbReference type="GO" id="GO:0031428">
    <property type="term" value="C:box C/D methylation guide snoRNP complex"/>
    <property type="evidence" value="ECO:0007669"/>
    <property type="project" value="InterPro"/>
</dbReference>
<comment type="subcellular location">
    <subcellularLocation>
        <location evidence="1">Nucleus</location>
        <location evidence="1">Nucleolus</location>
    </subcellularLocation>
</comment>
<dbReference type="PROSITE" id="PS51358">
    <property type="entry name" value="NOP"/>
    <property type="match status" value="1"/>
</dbReference>
<name>A0A421CWI3_9EURO</name>
<dbReference type="GO" id="GO:0032040">
    <property type="term" value="C:small-subunit processome"/>
    <property type="evidence" value="ECO:0007669"/>
    <property type="project" value="InterPro"/>
</dbReference>
<feature type="compositionally biased region" description="Basic and acidic residues" evidence="9">
    <location>
        <begin position="557"/>
        <end position="571"/>
    </location>
</feature>
<dbReference type="Gene3D" id="1.10.287.4070">
    <property type="match status" value="1"/>
</dbReference>
<dbReference type="InterPro" id="IPR042239">
    <property type="entry name" value="Nop_C"/>
</dbReference>
<organism evidence="11 12">
    <name type="scientific">Aspergillus turcosus</name>
    <dbReference type="NCBI Taxonomy" id="1245748"/>
    <lineage>
        <taxon>Eukaryota</taxon>
        <taxon>Fungi</taxon>
        <taxon>Dikarya</taxon>
        <taxon>Ascomycota</taxon>
        <taxon>Pezizomycotina</taxon>
        <taxon>Eurotiomycetes</taxon>
        <taxon>Eurotiomycetidae</taxon>
        <taxon>Eurotiales</taxon>
        <taxon>Aspergillaceae</taxon>
        <taxon>Aspergillus</taxon>
        <taxon>Aspergillus subgen. Fumigati</taxon>
    </lineage>
</organism>
<evidence type="ECO:0000259" key="10">
    <source>
        <dbReference type="PROSITE" id="PS51358"/>
    </source>
</evidence>
<evidence type="ECO:0000256" key="2">
    <source>
        <dbReference type="ARBA" id="ARBA00009211"/>
    </source>
</evidence>
<keyword evidence="5" id="KW-0698">rRNA processing</keyword>
<dbReference type="Pfam" id="PF01798">
    <property type="entry name" value="Nop"/>
    <property type="match status" value="1"/>
</dbReference>
<reference evidence="11 12" key="1">
    <citation type="submission" date="2018-08" db="EMBL/GenBank/DDBJ databases">
        <title>Draft genome sequences of two Aspergillus turcosus clinical strains isolated from bronchoalveolar lavage fluid: one azole-susceptible and the other azole-resistant.</title>
        <authorList>
            <person name="Parent-Michaud M."/>
            <person name="Dufresne P.J."/>
            <person name="Fournier E."/>
            <person name="Martineau C."/>
            <person name="Moreira S."/>
            <person name="Perkins V."/>
            <person name="De Repentigny L."/>
            <person name="Dufresne S.F."/>
        </authorList>
    </citation>
    <scope>NUCLEOTIDE SEQUENCE [LARGE SCALE GENOMIC DNA]</scope>
    <source>
        <strain evidence="11">HMR AF 1038</strain>
    </source>
</reference>
<feature type="region of interest" description="Disordered" evidence="9">
    <location>
        <begin position="463"/>
        <end position="591"/>
    </location>
</feature>
<dbReference type="InterPro" id="IPR036070">
    <property type="entry name" value="Nop_dom_sf"/>
</dbReference>
<dbReference type="InterPro" id="IPR002687">
    <property type="entry name" value="Nop_dom"/>
</dbReference>
<evidence type="ECO:0000313" key="11">
    <source>
        <dbReference type="EMBL" id="RLL94243.1"/>
    </source>
</evidence>
<feature type="domain" description="Nop" evidence="10">
    <location>
        <begin position="285"/>
        <end position="410"/>
    </location>
</feature>
<dbReference type="Pfam" id="PF08156">
    <property type="entry name" value="NOP5NT"/>
    <property type="match status" value="1"/>
</dbReference>
<accession>A0A421CWI3</accession>
<evidence type="ECO:0000256" key="3">
    <source>
        <dbReference type="ARBA" id="ARBA00020379"/>
    </source>
</evidence>
<proteinExistence type="inferred from homology"/>
<dbReference type="Gene3D" id="1.10.246.90">
    <property type="entry name" value="Nop domain"/>
    <property type="match status" value="1"/>
</dbReference>
<feature type="compositionally biased region" description="Acidic residues" evidence="9">
    <location>
        <begin position="463"/>
        <end position="475"/>
    </location>
</feature>
<feature type="compositionally biased region" description="Basic residues" evidence="9">
    <location>
        <begin position="581"/>
        <end position="591"/>
    </location>
</feature>
<dbReference type="AlphaFoldDB" id="A0A421CWI3"/>
<dbReference type="InterPro" id="IPR045056">
    <property type="entry name" value="Nop56/Nop58"/>
</dbReference>
<dbReference type="PANTHER" id="PTHR10894">
    <property type="entry name" value="NUCLEOLAR PROTEIN 5 NUCLEOLAR PROTEIN NOP5 NOP58"/>
    <property type="match status" value="1"/>
</dbReference>
<dbReference type="OrthoDB" id="6780543at2759"/>
<evidence type="ECO:0000256" key="4">
    <source>
        <dbReference type="ARBA" id="ARBA00022517"/>
    </source>
</evidence>
<dbReference type="GO" id="GO:0006364">
    <property type="term" value="P:rRNA processing"/>
    <property type="evidence" value="ECO:0007669"/>
    <property type="project" value="UniProtKB-KW"/>
</dbReference>
<dbReference type="EMBL" id="NIDN02000221">
    <property type="protein sequence ID" value="RLL94243.1"/>
    <property type="molecule type" value="Genomic_DNA"/>
</dbReference>
<sequence length="591" mass="64517">MTLFILTETSAGYALLKAKDKKLLKRDDLATEASTAEGVSNLVKLKSFQKFDSAATALEEVASLVEGKVTPRLASLLDEIKDEKKVSLAVADPKLGNAIGKLPGMSIQLVADSTTTDIFRAIREHLPTLIPGLLPQDMSTMSLGLSHSLARHKLKFSPDKIDTMIVQAIGLLDDLDKELNTYAMRVKEWYGWHFPELAKILNDNIAYAKLVLKMGMRSNWETADLAEILPEELEGTVKAAADRSMGTEISQEDLENIQALAEQVVGFAEYRQQLASYLTARMNAIAPNLTALVGELVGARLIAHAGSLTNLSKSPASTIQILGAEKALFRALKTKHDTPKYGLIYHASLIGQATGKNKGKMARVLAAKASLGLRVDALAEWDDDATEEDKAALGTEARFNLERKLAAMEGKPLKPRGVAIGPNGASVQPKKFEINEARRYNADADALTGDQPASKKDKKLIEEVSDEEMADADSDEAPKANGTKDDDSSDESEEESSKKHKSKKSKDAELEKMAEKAGLSVKRYKRKLERGEITFDADGNPSAISKKELKKAKKEAKKASKGDEKKRKRSDDGEEADNGEKKKKKKKKGEE</sequence>
<dbReference type="GO" id="GO:0030515">
    <property type="term" value="F:snoRNA binding"/>
    <property type="evidence" value="ECO:0007669"/>
    <property type="project" value="InterPro"/>
</dbReference>
<dbReference type="STRING" id="1245748.A0A421CWI3"/>
<dbReference type="SUPFAM" id="SSF89124">
    <property type="entry name" value="Nop domain"/>
    <property type="match status" value="1"/>
</dbReference>
<feature type="compositionally biased region" description="Basic and acidic residues" evidence="9">
    <location>
        <begin position="476"/>
        <end position="486"/>
    </location>
</feature>
<keyword evidence="6" id="KW-0539">Nucleus</keyword>
<gene>
    <name evidence="11" type="primary">NOP58</name>
    <name evidence="11" type="ORF">CFD26_103951</name>
</gene>
<evidence type="ECO:0000256" key="5">
    <source>
        <dbReference type="ARBA" id="ARBA00022552"/>
    </source>
</evidence>
<dbReference type="Proteomes" id="UP000215289">
    <property type="component" value="Unassembled WGS sequence"/>
</dbReference>
<evidence type="ECO:0000256" key="1">
    <source>
        <dbReference type="ARBA" id="ARBA00004604"/>
    </source>
</evidence>
<dbReference type="InterPro" id="IPR012974">
    <property type="entry name" value="NOP58/56_N"/>
</dbReference>